<evidence type="ECO:0000256" key="13">
    <source>
        <dbReference type="SAM" id="SignalP"/>
    </source>
</evidence>
<evidence type="ECO:0000256" key="4">
    <source>
        <dbReference type="ARBA" id="ARBA00022496"/>
    </source>
</evidence>
<evidence type="ECO:0000259" key="15">
    <source>
        <dbReference type="Pfam" id="PF07715"/>
    </source>
</evidence>
<evidence type="ECO:0000256" key="5">
    <source>
        <dbReference type="ARBA" id="ARBA00022692"/>
    </source>
</evidence>
<keyword evidence="9 11" id="KW-0472">Membrane</keyword>
<protein>
    <submittedName>
        <fullName evidence="16">TonB-dependent receptor</fullName>
    </submittedName>
</protein>
<keyword evidence="3 11" id="KW-1134">Transmembrane beta strand</keyword>
<keyword evidence="17" id="KW-1185">Reference proteome</keyword>
<name>A0A501PLM9_9PROT</name>
<feature type="chain" id="PRO_5021356875" evidence="13">
    <location>
        <begin position="35"/>
        <end position="796"/>
    </location>
</feature>
<dbReference type="Gene3D" id="2.40.170.20">
    <property type="entry name" value="TonB-dependent receptor, beta-barrel domain"/>
    <property type="match status" value="2"/>
</dbReference>
<dbReference type="Pfam" id="PF07715">
    <property type="entry name" value="Plug"/>
    <property type="match status" value="1"/>
</dbReference>
<evidence type="ECO:0000256" key="3">
    <source>
        <dbReference type="ARBA" id="ARBA00022452"/>
    </source>
</evidence>
<reference evidence="17" key="1">
    <citation type="submission" date="2019-06" db="EMBL/GenBank/DDBJ databases">
        <title>The complete genome of Emcibacter congregatus ZYLT.</title>
        <authorList>
            <person name="Zhao Z."/>
        </authorList>
    </citation>
    <scope>NUCLEOTIDE SEQUENCE [LARGE SCALE GENOMIC DNA]</scope>
    <source>
        <strain evidence="17">MCCC 1A06723</strain>
    </source>
</reference>
<gene>
    <name evidence="16" type="ORF">FIV46_08085</name>
</gene>
<evidence type="ECO:0000259" key="14">
    <source>
        <dbReference type="Pfam" id="PF00593"/>
    </source>
</evidence>
<dbReference type="GO" id="GO:0009279">
    <property type="term" value="C:cell outer membrane"/>
    <property type="evidence" value="ECO:0007669"/>
    <property type="project" value="UniProtKB-SubCell"/>
</dbReference>
<dbReference type="EMBL" id="VFIY01000006">
    <property type="protein sequence ID" value="TPD60676.1"/>
    <property type="molecule type" value="Genomic_DNA"/>
</dbReference>
<evidence type="ECO:0000256" key="1">
    <source>
        <dbReference type="ARBA" id="ARBA00004571"/>
    </source>
</evidence>
<dbReference type="PROSITE" id="PS52016">
    <property type="entry name" value="TONB_DEPENDENT_REC_3"/>
    <property type="match status" value="1"/>
</dbReference>
<evidence type="ECO:0000256" key="2">
    <source>
        <dbReference type="ARBA" id="ARBA00022448"/>
    </source>
</evidence>
<comment type="subcellular location">
    <subcellularLocation>
        <location evidence="1 11">Cell outer membrane</location>
        <topology evidence="1 11">Multi-pass membrane protein</topology>
    </subcellularLocation>
</comment>
<dbReference type="GO" id="GO:0006826">
    <property type="term" value="P:iron ion transport"/>
    <property type="evidence" value="ECO:0007669"/>
    <property type="project" value="UniProtKB-KW"/>
</dbReference>
<dbReference type="OrthoDB" id="7413795at2"/>
<keyword evidence="13" id="KW-0732">Signal</keyword>
<dbReference type="PANTHER" id="PTHR32552">
    <property type="entry name" value="FERRICHROME IRON RECEPTOR-RELATED"/>
    <property type="match status" value="1"/>
</dbReference>
<keyword evidence="8 12" id="KW-0798">TonB box</keyword>
<evidence type="ECO:0000256" key="7">
    <source>
        <dbReference type="ARBA" id="ARBA00023065"/>
    </source>
</evidence>
<proteinExistence type="inferred from homology"/>
<keyword evidence="5 11" id="KW-0812">Transmembrane</keyword>
<dbReference type="SUPFAM" id="SSF56935">
    <property type="entry name" value="Porins"/>
    <property type="match status" value="1"/>
</dbReference>
<feature type="domain" description="TonB-dependent receptor plug" evidence="15">
    <location>
        <begin position="61"/>
        <end position="172"/>
    </location>
</feature>
<dbReference type="PANTHER" id="PTHR32552:SF81">
    <property type="entry name" value="TONB-DEPENDENT OUTER MEMBRANE RECEPTOR"/>
    <property type="match status" value="1"/>
</dbReference>
<keyword evidence="10 11" id="KW-0998">Cell outer membrane</keyword>
<dbReference type="InterPro" id="IPR039426">
    <property type="entry name" value="TonB-dep_rcpt-like"/>
</dbReference>
<comment type="similarity">
    <text evidence="11 12">Belongs to the TonB-dependent receptor family.</text>
</comment>
<feature type="signal peptide" evidence="13">
    <location>
        <begin position="1"/>
        <end position="34"/>
    </location>
</feature>
<dbReference type="InterPro" id="IPR012910">
    <property type="entry name" value="Plug_dom"/>
</dbReference>
<dbReference type="CDD" id="cd01347">
    <property type="entry name" value="ligand_gated_channel"/>
    <property type="match status" value="1"/>
</dbReference>
<keyword evidence="6" id="KW-0408">Iron</keyword>
<evidence type="ECO:0000256" key="9">
    <source>
        <dbReference type="ARBA" id="ARBA00023136"/>
    </source>
</evidence>
<evidence type="ECO:0000256" key="8">
    <source>
        <dbReference type="ARBA" id="ARBA00023077"/>
    </source>
</evidence>
<organism evidence="16 17">
    <name type="scientific">Emcibacter nanhaiensis</name>
    <dbReference type="NCBI Taxonomy" id="1505037"/>
    <lineage>
        <taxon>Bacteria</taxon>
        <taxon>Pseudomonadati</taxon>
        <taxon>Pseudomonadota</taxon>
        <taxon>Alphaproteobacteria</taxon>
        <taxon>Emcibacterales</taxon>
        <taxon>Emcibacteraceae</taxon>
        <taxon>Emcibacter</taxon>
    </lineage>
</organism>
<comment type="caution">
    <text evidence="16">The sequence shown here is derived from an EMBL/GenBank/DDBJ whole genome shotgun (WGS) entry which is preliminary data.</text>
</comment>
<dbReference type="AlphaFoldDB" id="A0A501PLM9"/>
<sequence>MMKQTYRGNAFNRRARLALGTALVALSVGQYAVAQDDVAADEEIVTLEEITVTARKRTESLQDTPISVTAFSTSSMEARSLVNLQSLSNVTPNVDINHGRGDGGSSNAAVFIRGVGQNDFIFPTDPGVGIYVDGVYVARSVGGMLDLADIERVEILRGPQGTLYGKNTIGGAINVTTTRPRGDLEGRIKATTGSRNRIDVEGNINFPIAEDKLYGKIAAATKNQDGYSKRVSDGLDLGDTNLDTFRAGLNWLASDDVEVYLSFDGTKIRQNGTPGTLLGTFDDPSGLYALYNGVAAAMVAAELGLPAGSLFDDRWVTGDPYLSNGTGPTQDSVDTWGGTLTVDWQAGDNLAVRSVTGYREMDATIQVDMDYTPFPIVHTDEEQHQKQFSQEIQLSGTAMDGRLNWLLGGYYFNEDINDVNTTYLGSGLFDALEALPAALIPLVPGFTCPAAFPAPCAGGAGNPYNTVFDLDVHPITALDTDNWAAFAHLTYDLTDQLSLTLGGRYSWEKKVYFIDSVFPNSGKIATPPTTDEQSWSKFTPKVGLDYHVNDDVLLYASFSKGFKSGGWNPRPLDPLEFKPYGQENLTAYELGVKSRLFDNRMTLNVATFFSQYNDLQLSSNSVNPNTGGLLLTVDNAGDVEIWGVEAEVVARPTANLDLNLGVGYMDNKYTYLAESVGYSSDNKLPQAPKWTLNAGAQYRFDLGDMGSLTLRGDLMHRGSFYNDPFNTPEIKQDAYTLLNARLTWEDASELWQVAAFGTNITDEVYVTSSESVPSFGFRNAVYGRPAEWGVSISRSF</sequence>
<keyword evidence="2 11" id="KW-0813">Transport</keyword>
<accession>A0A501PLM9</accession>
<keyword evidence="16" id="KW-0675">Receptor</keyword>
<keyword evidence="4" id="KW-0410">Iron transport</keyword>
<evidence type="ECO:0000256" key="6">
    <source>
        <dbReference type="ARBA" id="ARBA00023004"/>
    </source>
</evidence>
<dbReference type="Proteomes" id="UP000319148">
    <property type="component" value="Unassembled WGS sequence"/>
</dbReference>
<evidence type="ECO:0000256" key="10">
    <source>
        <dbReference type="ARBA" id="ARBA00023237"/>
    </source>
</evidence>
<dbReference type="InterPro" id="IPR000531">
    <property type="entry name" value="Beta-barrel_TonB"/>
</dbReference>
<evidence type="ECO:0000313" key="17">
    <source>
        <dbReference type="Proteomes" id="UP000319148"/>
    </source>
</evidence>
<keyword evidence="7" id="KW-0406">Ion transport</keyword>
<feature type="domain" description="TonB-dependent receptor-like beta-barrel" evidence="14">
    <location>
        <begin position="306"/>
        <end position="759"/>
    </location>
</feature>
<evidence type="ECO:0000256" key="11">
    <source>
        <dbReference type="PROSITE-ProRule" id="PRU01360"/>
    </source>
</evidence>
<dbReference type="InterPro" id="IPR036942">
    <property type="entry name" value="Beta-barrel_TonB_sf"/>
</dbReference>
<evidence type="ECO:0000256" key="12">
    <source>
        <dbReference type="RuleBase" id="RU003357"/>
    </source>
</evidence>
<evidence type="ECO:0000313" key="16">
    <source>
        <dbReference type="EMBL" id="TPD60676.1"/>
    </source>
</evidence>
<dbReference type="Pfam" id="PF00593">
    <property type="entry name" value="TonB_dep_Rec_b-barrel"/>
    <property type="match status" value="1"/>
</dbReference>